<sequence>MWSRLKRWFGSAFRRSRTINNEPLNKVSLVVIIVIDIFILVNVFSGLSEIGRWPLMASESYPCYQDWQIYQDPQLRKAENQAFKLVSQAVRIGMETPSSFLSLTSQYQQSQRDRLGSASPLCLQYAERYDQITKANYSNILVSINQKQATINQLEAENQKIREQYDSSLLEQIAGQSRDQAITDVGADQARQKLEANQATIQTNRQAIAGLEQTLITQPASRSFLALLADRSQFEQVAQGYQRSLFWYPALQLLLQIIFLAPLLAIATVIHRYAERRDYGLLALLSWHLLVIFSLPLLFKAFELLRINIIFNALSQLVQALFGQLLFLVSYLYIFLIPALGFGIIKLAQAWIFNPRIQAANRVQKSRCIKCAKRLPAQEAHCPHCGHYQYIECHHCHHLTYQYLPYCRACGENLRSPQS</sequence>
<evidence type="ECO:0008006" key="5">
    <source>
        <dbReference type="Google" id="ProtNLM"/>
    </source>
</evidence>
<keyword evidence="2" id="KW-1133">Transmembrane helix</keyword>
<dbReference type="EMBL" id="AP008231">
    <property type="protein sequence ID" value="BAD78343.1"/>
    <property type="molecule type" value="Genomic_DNA"/>
</dbReference>
<evidence type="ECO:0000313" key="3">
    <source>
        <dbReference type="EMBL" id="BAD78343.1"/>
    </source>
</evidence>
<reference evidence="3 4" key="1">
    <citation type="journal article" date="2007" name="Photosyn. Res.">
        <title>Complete nucleotide sequence of the freshwater unicellular cyanobacterium Synechococcus elongatus PCC 6301 chromosome: gene content and organization.</title>
        <authorList>
            <person name="Sugita C."/>
            <person name="Ogata K."/>
            <person name="Shikata M."/>
            <person name="Jikuya H."/>
            <person name="Takano J."/>
            <person name="Furumichi M."/>
            <person name="Kanehisa M."/>
            <person name="Omata T."/>
            <person name="Sugiura M."/>
            <person name="Sugita M."/>
        </authorList>
    </citation>
    <scope>NUCLEOTIDE SEQUENCE [LARGE SCALE GENOMIC DNA]</scope>
    <source>
        <strain evidence="4">ATCC 27144 / PCC 6301 / SAUG 1402/1</strain>
    </source>
</reference>
<dbReference type="AlphaFoldDB" id="A0A0H3K5B2"/>
<gene>
    <name evidence="3" type="ordered locus">syc0153_c</name>
</gene>
<name>A0A0H3K5B2_SYNP6</name>
<feature type="transmembrane region" description="Helical" evidence="2">
    <location>
        <begin position="279"/>
        <end position="302"/>
    </location>
</feature>
<feature type="transmembrane region" description="Helical" evidence="2">
    <location>
        <begin position="253"/>
        <end position="273"/>
    </location>
</feature>
<dbReference type="PROSITE" id="PS50216">
    <property type="entry name" value="DHHC"/>
    <property type="match status" value="1"/>
</dbReference>
<dbReference type="Proteomes" id="UP000001175">
    <property type="component" value="Chromosome"/>
</dbReference>
<accession>A0A0H3K5B2</accession>
<dbReference type="eggNOG" id="COG2888">
    <property type="taxonomic scope" value="Bacteria"/>
</dbReference>
<organism evidence="3 4">
    <name type="scientific">Synechococcus sp. (strain ATCC 27144 / PCC 6301 / SAUG 1402/1)</name>
    <name type="common">Anacystis nidulans</name>
    <dbReference type="NCBI Taxonomy" id="269084"/>
    <lineage>
        <taxon>Bacteria</taxon>
        <taxon>Bacillati</taxon>
        <taxon>Cyanobacteriota</taxon>
        <taxon>Cyanophyceae</taxon>
        <taxon>Synechococcales</taxon>
        <taxon>Synechococcaceae</taxon>
        <taxon>Synechococcus</taxon>
    </lineage>
</organism>
<evidence type="ECO:0000256" key="2">
    <source>
        <dbReference type="SAM" id="Phobius"/>
    </source>
</evidence>
<evidence type="ECO:0000256" key="1">
    <source>
        <dbReference type="SAM" id="Coils"/>
    </source>
</evidence>
<keyword evidence="2" id="KW-0812">Transmembrane</keyword>
<feature type="coiled-coil region" evidence="1">
    <location>
        <begin position="144"/>
        <end position="171"/>
    </location>
</feature>
<keyword evidence="1" id="KW-0175">Coiled coil</keyword>
<feature type="transmembrane region" description="Helical" evidence="2">
    <location>
        <begin position="333"/>
        <end position="353"/>
    </location>
</feature>
<dbReference type="KEGG" id="syc:syc0153_c"/>
<protein>
    <recommendedName>
        <fullName evidence="5">DZANK-type domain-containing protein</fullName>
    </recommendedName>
</protein>
<proteinExistence type="predicted"/>
<feature type="transmembrane region" description="Helical" evidence="2">
    <location>
        <begin position="27"/>
        <end position="47"/>
    </location>
</feature>
<keyword evidence="2" id="KW-0472">Membrane</keyword>
<evidence type="ECO:0000313" key="4">
    <source>
        <dbReference type="Proteomes" id="UP000001175"/>
    </source>
</evidence>